<gene>
    <name evidence="1" type="ORF">BHC47_11295</name>
</gene>
<dbReference type="AlphaFoldDB" id="A0A2N9Y4V3"/>
<evidence type="ECO:0000313" key="2">
    <source>
        <dbReference type="Proteomes" id="UP000231094"/>
    </source>
</evidence>
<protein>
    <submittedName>
        <fullName evidence="1">Uncharacterized protein</fullName>
    </submittedName>
</protein>
<dbReference type="EMBL" id="MEIV01000035">
    <property type="protein sequence ID" value="PIT63133.1"/>
    <property type="molecule type" value="Genomic_DNA"/>
</dbReference>
<organism evidence="1 2">
    <name type="scientific">Snodgrassella alvi</name>
    <dbReference type="NCBI Taxonomy" id="1196083"/>
    <lineage>
        <taxon>Bacteria</taxon>
        <taxon>Pseudomonadati</taxon>
        <taxon>Pseudomonadota</taxon>
        <taxon>Betaproteobacteria</taxon>
        <taxon>Neisseriales</taxon>
        <taxon>Neisseriaceae</taxon>
        <taxon>Snodgrassella</taxon>
    </lineage>
</organism>
<reference evidence="1 2" key="1">
    <citation type="journal article" date="2017" name="MBio">
        <title>Type VI secretion-mediated competition in the bee gut microbiome.</title>
        <authorList>
            <person name="Steele M.I."/>
            <person name="Kwong W.K."/>
            <person name="Powell J.E."/>
            <person name="Whiteley M."/>
            <person name="Moran N.A."/>
        </authorList>
    </citation>
    <scope>NUCLEOTIDE SEQUENCE [LARGE SCALE GENOMIC DNA]</scope>
    <source>
        <strain evidence="1 2">PEB0171</strain>
    </source>
</reference>
<comment type="caution">
    <text evidence="1">The sequence shown here is derived from an EMBL/GenBank/DDBJ whole genome shotgun (WGS) entry which is preliminary data.</text>
</comment>
<proteinExistence type="predicted"/>
<sequence length="79" mass="9047">MASKKIPFAPTTYAKNIDEIEWAIKRRGWPKISESNVETFHRIAAVEIKGPAKLYRVVDPESRADGLLKVLHMITVSYY</sequence>
<evidence type="ECO:0000313" key="1">
    <source>
        <dbReference type="EMBL" id="PIT63133.1"/>
    </source>
</evidence>
<name>A0A2N9Y4V3_9NEIS</name>
<accession>A0A2N9Y4V3</accession>
<dbReference type="RefSeq" id="WP_100115893.1">
    <property type="nucleotide sequence ID" value="NZ_MEIV01000035.1"/>
</dbReference>
<dbReference type="Proteomes" id="UP000231094">
    <property type="component" value="Unassembled WGS sequence"/>
</dbReference>